<dbReference type="Gene3D" id="1.10.520.40">
    <property type="entry name" value="CRISPR-associated protein Cse2"/>
    <property type="match status" value="1"/>
</dbReference>
<dbReference type="InterPro" id="IPR038287">
    <property type="entry name" value="Cse2_sf"/>
</dbReference>
<dbReference type="InterPro" id="IPR013382">
    <property type="entry name" value="CRISPR-assoc_prot_Cse2"/>
</dbReference>
<dbReference type="RefSeq" id="WP_132540347.1">
    <property type="nucleotide sequence ID" value="NZ_SLWY01000006.1"/>
</dbReference>
<sequence length="148" mass="17062">MTGKTDFKALWERWNRLDSGAKAELRRARDPAALTQIPAFYRLSGGQTWEGWQRVVFCLPWAGHRDGAEPLGAALARAGLGEKRLFQVIRSTEPNDLVQLRRLLQHVRPVVDWARFGPQVFWWGDDDKRRLLEDFYRMPYADRPAAGA</sequence>
<keyword evidence="2" id="KW-1185">Reference proteome</keyword>
<comment type="caution">
    <text evidence="1">The sequence shown here is derived from an EMBL/GenBank/DDBJ whole genome shotgun (WGS) entry which is preliminary data.</text>
</comment>
<evidence type="ECO:0000313" key="1">
    <source>
        <dbReference type="EMBL" id="TCO82053.1"/>
    </source>
</evidence>
<organism evidence="1 2">
    <name type="scientific">Plasticicumulans lactativorans</name>
    <dbReference type="NCBI Taxonomy" id="1133106"/>
    <lineage>
        <taxon>Bacteria</taxon>
        <taxon>Pseudomonadati</taxon>
        <taxon>Pseudomonadota</taxon>
        <taxon>Gammaproteobacteria</taxon>
        <taxon>Candidatus Competibacteraceae</taxon>
        <taxon>Plasticicumulans</taxon>
    </lineage>
</organism>
<gene>
    <name evidence="1" type="ORF">EV699_106148</name>
</gene>
<dbReference type="EMBL" id="SLWY01000006">
    <property type="protein sequence ID" value="TCO82053.1"/>
    <property type="molecule type" value="Genomic_DNA"/>
</dbReference>
<accession>A0A4R2L9M0</accession>
<dbReference type="Pfam" id="PF09485">
    <property type="entry name" value="CRISPR_Cse2"/>
    <property type="match status" value="1"/>
</dbReference>
<dbReference type="AlphaFoldDB" id="A0A4R2L9M0"/>
<dbReference type="OrthoDB" id="5767307at2"/>
<dbReference type="Proteomes" id="UP000295765">
    <property type="component" value="Unassembled WGS sequence"/>
</dbReference>
<evidence type="ECO:0000313" key="2">
    <source>
        <dbReference type="Proteomes" id="UP000295765"/>
    </source>
</evidence>
<reference evidence="1 2" key="1">
    <citation type="submission" date="2019-03" db="EMBL/GenBank/DDBJ databases">
        <title>Genomic Encyclopedia of Type Strains, Phase IV (KMG-IV): sequencing the most valuable type-strain genomes for metagenomic binning, comparative biology and taxonomic classification.</title>
        <authorList>
            <person name="Goeker M."/>
        </authorList>
    </citation>
    <scope>NUCLEOTIDE SEQUENCE [LARGE SCALE GENOMIC DNA]</scope>
    <source>
        <strain evidence="1 2">DSM 25287</strain>
    </source>
</reference>
<name>A0A4R2L9M0_9GAMM</name>
<dbReference type="NCBIfam" id="TIGR02548">
    <property type="entry name" value="casB_cse2"/>
    <property type="match status" value="1"/>
</dbReference>
<proteinExistence type="predicted"/>
<protein>
    <submittedName>
        <fullName evidence="1">CRISPR-associated Cse2 family protein</fullName>
    </submittedName>
</protein>